<comment type="caution">
    <text evidence="3">The sequence shown here is derived from an EMBL/GenBank/DDBJ whole genome shotgun (WGS) entry which is preliminary data.</text>
</comment>
<reference evidence="3 4" key="1">
    <citation type="submission" date="2022-01" db="EMBL/GenBank/DDBJ databases">
        <authorList>
            <person name="Won M."/>
            <person name="Kim S.-J."/>
            <person name="Kwon S.-W."/>
        </authorList>
    </citation>
    <scope>NUCLEOTIDE SEQUENCE [LARGE SCALE GENOMIC DNA]</scope>
    <source>
        <strain evidence="3 4">KCTC 23505</strain>
    </source>
</reference>
<evidence type="ECO:0000259" key="2">
    <source>
        <dbReference type="Pfam" id="PF05229"/>
    </source>
</evidence>
<proteinExistence type="predicted"/>
<organism evidence="3 4">
    <name type="scientific">Acidiphilium iwatense</name>
    <dbReference type="NCBI Taxonomy" id="768198"/>
    <lineage>
        <taxon>Bacteria</taxon>
        <taxon>Pseudomonadati</taxon>
        <taxon>Pseudomonadota</taxon>
        <taxon>Alphaproteobacteria</taxon>
        <taxon>Acetobacterales</taxon>
        <taxon>Acidocellaceae</taxon>
        <taxon>Acidiphilium</taxon>
    </lineage>
</organism>
<dbReference type="RefSeq" id="WP_235705834.1">
    <property type="nucleotide sequence ID" value="NZ_JAKGBZ010000060.1"/>
</dbReference>
<feature type="signal peptide" evidence="1">
    <location>
        <begin position="1"/>
        <end position="22"/>
    </location>
</feature>
<name>A0ABS9E4H0_9PROT</name>
<dbReference type="PANTHER" id="PTHR37089:SF3">
    <property type="entry name" value="EXPORTED PROTEIN"/>
    <property type="match status" value="1"/>
</dbReference>
<dbReference type="InterPro" id="IPR053167">
    <property type="entry name" value="Spore_coat_component"/>
</dbReference>
<evidence type="ECO:0000256" key="1">
    <source>
        <dbReference type="SAM" id="SignalP"/>
    </source>
</evidence>
<evidence type="ECO:0000313" key="3">
    <source>
        <dbReference type="EMBL" id="MCF3948552.1"/>
    </source>
</evidence>
<dbReference type="Proteomes" id="UP001521209">
    <property type="component" value="Unassembled WGS sequence"/>
</dbReference>
<keyword evidence="4" id="KW-1185">Reference proteome</keyword>
<dbReference type="PANTHER" id="PTHR37089">
    <property type="entry name" value="PROTEIN U-RELATED"/>
    <property type="match status" value="1"/>
</dbReference>
<dbReference type="InterPro" id="IPR007893">
    <property type="entry name" value="Spore_coat_U/FanG"/>
</dbReference>
<accession>A0ABS9E4H0</accession>
<feature type="chain" id="PRO_5046701828" evidence="1">
    <location>
        <begin position="23"/>
        <end position="161"/>
    </location>
</feature>
<keyword evidence="1" id="KW-0732">Signal</keyword>
<feature type="domain" description="Spore coat protein U/FanG" evidence="2">
    <location>
        <begin position="25"/>
        <end position="158"/>
    </location>
</feature>
<dbReference type="EMBL" id="JAKGBZ010000060">
    <property type="protein sequence ID" value="MCF3948552.1"/>
    <property type="molecule type" value="Genomic_DNA"/>
</dbReference>
<evidence type="ECO:0000313" key="4">
    <source>
        <dbReference type="Proteomes" id="UP001521209"/>
    </source>
</evidence>
<gene>
    <name evidence="3" type="ORF">L2A60_17950</name>
</gene>
<sequence length="161" mass="16221">MRRALIVAFLAAGIFPVASAHASLLGETCSVSATGLSFGVYSPLSGAADTSSGTVTVSCNALVSLGGGSYTLSASTGSSGSYTLRTMTSGGDTLGYQLYTNAADTTVWGDGTGGSAVFNNTFPVLVILSYSQTTTFYGEIPANENVAPGSYSDTITVTVSY</sequence>
<protein>
    <submittedName>
        <fullName evidence="3">Spore coat U domain-containing protein</fullName>
    </submittedName>
</protein>
<dbReference type="Pfam" id="PF05229">
    <property type="entry name" value="SCPU"/>
    <property type="match status" value="1"/>
</dbReference>
<dbReference type="SMART" id="SM00972">
    <property type="entry name" value="SCPU"/>
    <property type="match status" value="1"/>
</dbReference>